<keyword evidence="7" id="KW-0804">Transcription</keyword>
<evidence type="ECO:0000313" key="11">
    <source>
        <dbReference type="EMBL" id="RLM54750.1"/>
    </source>
</evidence>
<protein>
    <submittedName>
        <fullName evidence="11">B-box zinc finger protein 22</fullName>
    </submittedName>
</protein>
<evidence type="ECO:0000256" key="1">
    <source>
        <dbReference type="ARBA" id="ARBA00004123"/>
    </source>
</evidence>
<reference evidence="12" key="1">
    <citation type="journal article" date="2019" name="Nat. Commun.">
        <title>The genome of broomcorn millet.</title>
        <authorList>
            <person name="Zou C."/>
            <person name="Miki D."/>
            <person name="Li D."/>
            <person name="Tang Q."/>
            <person name="Xiao L."/>
            <person name="Rajput S."/>
            <person name="Deng P."/>
            <person name="Jia W."/>
            <person name="Huang R."/>
            <person name="Zhang M."/>
            <person name="Sun Y."/>
            <person name="Hu J."/>
            <person name="Fu X."/>
            <person name="Schnable P.S."/>
            <person name="Li F."/>
            <person name="Zhang H."/>
            <person name="Feng B."/>
            <person name="Zhu X."/>
            <person name="Liu R."/>
            <person name="Schnable J.C."/>
            <person name="Zhu J.-K."/>
            <person name="Zhang H."/>
        </authorList>
    </citation>
    <scope>NUCLEOTIDE SEQUENCE [LARGE SCALE GENOMIC DNA]</scope>
</reference>
<keyword evidence="5" id="KW-0862">Zinc</keyword>
<sequence length="390" mass="41977">MKIQCNACGAAEARVLCCADEAALCAACDEEVHAANKLAGKHQRVPLLSDADAVATATPAVPKCDICQEASGYFFCLEDRALLCRDCDVAIHTVNSFVSVHQRFLLTGVQVGLDPADPVPPIAENHVNAAGGLVYQPAKHLPRRNPTVQFSGEGTASVPCKSLINGDYSRQNSVPTDRTEVVDWTMHNGAIQSVESPPKYMSEESPTLLQSSQATVAFSSQINSDSDRAYNLPFSGGNGTDSLPDWPVDEFFTNSEYGPNFSFAEHGSSKASYHIIHFMSCLSSLNSDNAKLGSAGGSPQCRLAEGFVAEELLGQVPGLVTDEYMSRVPENSWAVPEVPSPPTASGLNWHGNLHLTAYDSTMFVPEISSLQSSQNQFAVPSGFKRQRRQY</sequence>
<dbReference type="Gene3D" id="3.30.160.60">
    <property type="entry name" value="Classic Zinc Finger"/>
    <property type="match status" value="1"/>
</dbReference>
<proteinExistence type="predicted"/>
<accession>A0A3L6PB39</accession>
<comment type="subcellular location">
    <subcellularLocation>
        <location evidence="1">Nucleus</location>
    </subcellularLocation>
</comment>
<dbReference type="CDD" id="cd19821">
    <property type="entry name" value="Bbox1_BBX-like"/>
    <property type="match status" value="2"/>
</dbReference>
<evidence type="ECO:0000256" key="5">
    <source>
        <dbReference type="ARBA" id="ARBA00022833"/>
    </source>
</evidence>
<dbReference type="FunFam" id="3.30.160.60:FF:000589">
    <property type="entry name" value="B-box zinc finger protein 22"/>
    <property type="match status" value="1"/>
</dbReference>
<keyword evidence="6" id="KW-0805">Transcription regulation</keyword>
<dbReference type="Pfam" id="PF00643">
    <property type="entry name" value="zf-B_box"/>
    <property type="match status" value="2"/>
</dbReference>
<evidence type="ECO:0000256" key="9">
    <source>
        <dbReference type="PROSITE-ProRule" id="PRU00024"/>
    </source>
</evidence>
<dbReference type="InterPro" id="IPR049808">
    <property type="entry name" value="CONSTANS-like_Bbox1"/>
</dbReference>
<feature type="domain" description="B box-type" evidence="10">
    <location>
        <begin position="64"/>
        <end position="106"/>
    </location>
</feature>
<keyword evidence="8" id="KW-0539">Nucleus</keyword>
<dbReference type="GO" id="GO:0005634">
    <property type="term" value="C:nucleus"/>
    <property type="evidence" value="ECO:0007669"/>
    <property type="project" value="UniProtKB-SubCell"/>
</dbReference>
<evidence type="ECO:0000256" key="2">
    <source>
        <dbReference type="ARBA" id="ARBA00022723"/>
    </source>
</evidence>
<name>A0A3L6PB39_PANMI</name>
<dbReference type="GO" id="GO:0009640">
    <property type="term" value="P:photomorphogenesis"/>
    <property type="evidence" value="ECO:0007669"/>
    <property type="project" value="TreeGrafter"/>
</dbReference>
<comment type="caution">
    <text evidence="11">The sequence shown here is derived from an EMBL/GenBank/DDBJ whole genome shotgun (WGS) entry which is preliminary data.</text>
</comment>
<evidence type="ECO:0000256" key="3">
    <source>
        <dbReference type="ARBA" id="ARBA00022737"/>
    </source>
</evidence>
<dbReference type="PANTHER" id="PTHR31832">
    <property type="entry name" value="B-BOX ZINC FINGER PROTEIN 22"/>
    <property type="match status" value="1"/>
</dbReference>
<evidence type="ECO:0000256" key="6">
    <source>
        <dbReference type="ARBA" id="ARBA00023015"/>
    </source>
</evidence>
<evidence type="ECO:0000256" key="7">
    <source>
        <dbReference type="ARBA" id="ARBA00023163"/>
    </source>
</evidence>
<keyword evidence="3" id="KW-0677">Repeat</keyword>
<dbReference type="OrthoDB" id="153872at2759"/>
<dbReference type="InterPro" id="IPR000315">
    <property type="entry name" value="Znf_B-box"/>
</dbReference>
<dbReference type="InterPro" id="IPR051979">
    <property type="entry name" value="B-box_zinc_finger"/>
</dbReference>
<feature type="domain" description="B box-type" evidence="10">
    <location>
        <begin position="1"/>
        <end position="47"/>
    </location>
</feature>
<dbReference type="PANTHER" id="PTHR31832:SF68">
    <property type="entry name" value="B-BOX ZINC FINGER PROTEIN 22"/>
    <property type="match status" value="1"/>
</dbReference>
<evidence type="ECO:0000313" key="12">
    <source>
        <dbReference type="Proteomes" id="UP000275267"/>
    </source>
</evidence>
<dbReference type="GO" id="GO:0008270">
    <property type="term" value="F:zinc ion binding"/>
    <property type="evidence" value="ECO:0007669"/>
    <property type="project" value="UniProtKB-KW"/>
</dbReference>
<evidence type="ECO:0000256" key="4">
    <source>
        <dbReference type="ARBA" id="ARBA00022771"/>
    </source>
</evidence>
<keyword evidence="12" id="KW-1185">Reference proteome</keyword>
<dbReference type="PROSITE" id="PS50119">
    <property type="entry name" value="ZF_BBOX"/>
    <property type="match status" value="2"/>
</dbReference>
<dbReference type="EMBL" id="PQIB02000018">
    <property type="protein sequence ID" value="RLM54750.1"/>
    <property type="molecule type" value="Genomic_DNA"/>
</dbReference>
<organism evidence="11 12">
    <name type="scientific">Panicum miliaceum</name>
    <name type="common">Proso millet</name>
    <name type="synonym">Broomcorn millet</name>
    <dbReference type="NCBI Taxonomy" id="4540"/>
    <lineage>
        <taxon>Eukaryota</taxon>
        <taxon>Viridiplantae</taxon>
        <taxon>Streptophyta</taxon>
        <taxon>Embryophyta</taxon>
        <taxon>Tracheophyta</taxon>
        <taxon>Spermatophyta</taxon>
        <taxon>Magnoliopsida</taxon>
        <taxon>Liliopsida</taxon>
        <taxon>Poales</taxon>
        <taxon>Poaceae</taxon>
        <taxon>PACMAD clade</taxon>
        <taxon>Panicoideae</taxon>
        <taxon>Panicodae</taxon>
        <taxon>Paniceae</taxon>
        <taxon>Panicinae</taxon>
        <taxon>Panicum</taxon>
        <taxon>Panicum sect. Panicum</taxon>
    </lineage>
</organism>
<dbReference type="STRING" id="4540.A0A3L6PB39"/>
<dbReference type="SMART" id="SM00336">
    <property type="entry name" value="BBOX"/>
    <property type="match status" value="2"/>
</dbReference>
<dbReference type="GO" id="GO:0006355">
    <property type="term" value="P:regulation of DNA-templated transcription"/>
    <property type="evidence" value="ECO:0007669"/>
    <property type="project" value="TreeGrafter"/>
</dbReference>
<keyword evidence="2" id="KW-0479">Metal-binding</keyword>
<gene>
    <name evidence="11" type="ORF">C2845_PM10G02910</name>
</gene>
<dbReference type="Proteomes" id="UP000275267">
    <property type="component" value="Unassembled WGS sequence"/>
</dbReference>
<dbReference type="AlphaFoldDB" id="A0A3L6PB39"/>
<evidence type="ECO:0000256" key="8">
    <source>
        <dbReference type="ARBA" id="ARBA00023242"/>
    </source>
</evidence>
<keyword evidence="4 9" id="KW-0863">Zinc-finger</keyword>
<evidence type="ECO:0000259" key="10">
    <source>
        <dbReference type="PROSITE" id="PS50119"/>
    </source>
</evidence>